<proteinExistence type="predicted"/>
<dbReference type="Proteomes" id="UP000821845">
    <property type="component" value="Chromosome 5"/>
</dbReference>
<evidence type="ECO:0000313" key="1">
    <source>
        <dbReference type="EMBL" id="KAH6929824.1"/>
    </source>
</evidence>
<protein>
    <submittedName>
        <fullName evidence="1">Uncharacterized protein</fullName>
    </submittedName>
</protein>
<organism evidence="1 2">
    <name type="scientific">Hyalomma asiaticum</name>
    <name type="common">Tick</name>
    <dbReference type="NCBI Taxonomy" id="266040"/>
    <lineage>
        <taxon>Eukaryota</taxon>
        <taxon>Metazoa</taxon>
        <taxon>Ecdysozoa</taxon>
        <taxon>Arthropoda</taxon>
        <taxon>Chelicerata</taxon>
        <taxon>Arachnida</taxon>
        <taxon>Acari</taxon>
        <taxon>Parasitiformes</taxon>
        <taxon>Ixodida</taxon>
        <taxon>Ixodoidea</taxon>
        <taxon>Ixodidae</taxon>
        <taxon>Hyalomminae</taxon>
        <taxon>Hyalomma</taxon>
    </lineage>
</organism>
<accession>A0ACB7S7U2</accession>
<reference evidence="1" key="1">
    <citation type="submission" date="2020-05" db="EMBL/GenBank/DDBJ databases">
        <title>Large-scale comparative analyses of tick genomes elucidate their genetic diversity and vector capacities.</title>
        <authorList>
            <person name="Jia N."/>
            <person name="Wang J."/>
            <person name="Shi W."/>
            <person name="Du L."/>
            <person name="Sun Y."/>
            <person name="Zhan W."/>
            <person name="Jiang J."/>
            <person name="Wang Q."/>
            <person name="Zhang B."/>
            <person name="Ji P."/>
            <person name="Sakyi L.B."/>
            <person name="Cui X."/>
            <person name="Yuan T."/>
            <person name="Jiang B."/>
            <person name="Yang W."/>
            <person name="Lam T.T.-Y."/>
            <person name="Chang Q."/>
            <person name="Ding S."/>
            <person name="Wang X."/>
            <person name="Zhu J."/>
            <person name="Ruan X."/>
            <person name="Zhao L."/>
            <person name="Wei J."/>
            <person name="Que T."/>
            <person name="Du C."/>
            <person name="Cheng J."/>
            <person name="Dai P."/>
            <person name="Han X."/>
            <person name="Huang E."/>
            <person name="Gao Y."/>
            <person name="Liu J."/>
            <person name="Shao H."/>
            <person name="Ye R."/>
            <person name="Li L."/>
            <person name="Wei W."/>
            <person name="Wang X."/>
            <person name="Wang C."/>
            <person name="Yang T."/>
            <person name="Huo Q."/>
            <person name="Li W."/>
            <person name="Guo W."/>
            <person name="Chen H."/>
            <person name="Zhou L."/>
            <person name="Ni X."/>
            <person name="Tian J."/>
            <person name="Zhou Y."/>
            <person name="Sheng Y."/>
            <person name="Liu T."/>
            <person name="Pan Y."/>
            <person name="Xia L."/>
            <person name="Li J."/>
            <person name="Zhao F."/>
            <person name="Cao W."/>
        </authorList>
    </citation>
    <scope>NUCLEOTIDE SEQUENCE</scope>
    <source>
        <strain evidence="1">Hyas-2018</strain>
    </source>
</reference>
<comment type="caution">
    <text evidence="1">The sequence shown here is derived from an EMBL/GenBank/DDBJ whole genome shotgun (WGS) entry which is preliminary data.</text>
</comment>
<dbReference type="EMBL" id="CM023485">
    <property type="protein sequence ID" value="KAH6929824.1"/>
    <property type="molecule type" value="Genomic_DNA"/>
</dbReference>
<sequence>MFAPMDKDDFLPFSILTPQSLMNIGIREVLLGTTLNEATMFLGVMLEAFRELLGMMKSQYRMVCIIIMAQTLNLPVSQSKEIVRAYFGADDKEHTFAEVQSTLSRMIGDAVFDCPVQLFADSAAQRGVKTYRYLFAHRPEYSFYEEWMGVTHGEDIFYTMGSLPFMRDESRFTDAIGKDIRDLMTSKNYTAKDEAFMKEIVGAWGSFIKTGKPTIPKPGVAWKRYDAESYPVLLLKPDNYTTFQDDKRKRCALWKPILYRDEHTPTEAPSTKPTKRRLTPTPSLTAKDGALSLAPLSSLVCLLVLVVLSTPDVGVD</sequence>
<evidence type="ECO:0000313" key="2">
    <source>
        <dbReference type="Proteomes" id="UP000821845"/>
    </source>
</evidence>
<name>A0ACB7S7U2_HYAAI</name>
<keyword evidence="2" id="KW-1185">Reference proteome</keyword>
<gene>
    <name evidence="1" type="ORF">HPB50_005975</name>
</gene>